<evidence type="ECO:0000256" key="6">
    <source>
        <dbReference type="SAM" id="Phobius"/>
    </source>
</evidence>
<feature type="transmembrane region" description="Helical" evidence="6">
    <location>
        <begin position="419"/>
        <end position="438"/>
    </location>
</feature>
<protein>
    <submittedName>
        <fullName evidence="7">Uncharacterized protein</fullName>
    </submittedName>
</protein>
<feature type="transmembrane region" description="Helical" evidence="6">
    <location>
        <begin position="129"/>
        <end position="150"/>
    </location>
</feature>
<dbReference type="AlphaFoldDB" id="A0A7J0DMA3"/>
<dbReference type="OrthoDB" id="68611at2759"/>
<evidence type="ECO:0000256" key="3">
    <source>
        <dbReference type="ARBA" id="ARBA00022692"/>
    </source>
</evidence>
<dbReference type="Proteomes" id="UP000585474">
    <property type="component" value="Unassembled WGS sequence"/>
</dbReference>
<evidence type="ECO:0000313" key="7">
    <source>
        <dbReference type="EMBL" id="GFS37897.1"/>
    </source>
</evidence>
<keyword evidence="3 6" id="KW-0812">Transmembrane</keyword>
<feature type="transmembrane region" description="Helical" evidence="6">
    <location>
        <begin position="20"/>
        <end position="41"/>
    </location>
</feature>
<feature type="transmembrane region" description="Helical" evidence="6">
    <location>
        <begin position="99"/>
        <end position="117"/>
    </location>
</feature>
<comment type="subcellular location">
    <subcellularLocation>
        <location evidence="1">Cell membrane</location>
        <topology evidence="1">Multi-pass membrane protein</topology>
    </subcellularLocation>
</comment>
<evidence type="ECO:0000256" key="4">
    <source>
        <dbReference type="ARBA" id="ARBA00022989"/>
    </source>
</evidence>
<keyword evidence="8" id="KW-1185">Reference proteome</keyword>
<dbReference type="PANTHER" id="PTHR30509:SF9">
    <property type="entry name" value="MULTIDRUG RESISTANCE PROTEIN MDTO"/>
    <property type="match status" value="1"/>
</dbReference>
<feature type="transmembrane region" description="Helical" evidence="6">
    <location>
        <begin position="74"/>
        <end position="92"/>
    </location>
</feature>
<reference evidence="8" key="1">
    <citation type="submission" date="2019-07" db="EMBL/GenBank/DDBJ databases">
        <title>De Novo Assembly of kiwifruit Actinidia rufa.</title>
        <authorList>
            <person name="Sugita-Konishi S."/>
            <person name="Sato K."/>
            <person name="Mori E."/>
            <person name="Abe Y."/>
            <person name="Kisaki G."/>
            <person name="Hamano K."/>
            <person name="Suezawa K."/>
            <person name="Otani M."/>
            <person name="Fukuda T."/>
            <person name="Manabe T."/>
            <person name="Gomi K."/>
            <person name="Tabuchi M."/>
            <person name="Akimitsu K."/>
            <person name="Kataoka I."/>
        </authorList>
    </citation>
    <scope>NUCLEOTIDE SEQUENCE [LARGE SCALE GENOMIC DNA]</scope>
    <source>
        <strain evidence="8">cv. Fuchu</strain>
    </source>
</reference>
<evidence type="ECO:0000256" key="2">
    <source>
        <dbReference type="ARBA" id="ARBA00022475"/>
    </source>
</evidence>
<keyword evidence="4 6" id="KW-1133">Transmembrane helix</keyword>
<evidence type="ECO:0000256" key="5">
    <source>
        <dbReference type="ARBA" id="ARBA00023136"/>
    </source>
</evidence>
<evidence type="ECO:0000256" key="1">
    <source>
        <dbReference type="ARBA" id="ARBA00004651"/>
    </source>
</evidence>
<proteinExistence type="predicted"/>
<gene>
    <name evidence="7" type="ORF">Acr_00g0054680</name>
</gene>
<dbReference type="PANTHER" id="PTHR30509">
    <property type="entry name" value="P-HYDROXYBENZOIC ACID EFFLUX PUMP SUBUNIT-RELATED"/>
    <property type="match status" value="1"/>
</dbReference>
<sequence length="598" mass="65580">MESSKTYRFERAQEAWRSNLLTAFRTALACIIVGGVTLYGPACITRQLVCVLCQLSKGIGPAILSLWLIGPARLTTTTTALAVAVSAFVVVLPESTHLVAKRIALGQIVIVYVMAFIKGGDTQAVMHPLHLAASTALGVLACILALLLPYPTLAYCQVKKKCKLFGDNVSERLQLFVKAFCAEDKPNALALISQAKLSALRGTKCLQIIKSKQESMQWERLPMNFFRPYRMNPGDKLQELNMPLRGMQIAITNTSSSSKFPIQILNQELKDDVLKLADHISQTLKKVSPFDQYSSPSTVLEAPNSEDLIKSLQTLQNLKDLPSFFFLYCLKLLHKKSTLPTSSAKEVPNTNSSKQNKYFFKEITSKRLMPAFKCSLSLGLAVLFGLMYSKKDAHWSGLPVAITLAGAREATFKVANVKAQGTVLGTVYGVLVMVEMLLQPTRASTLARAQLSKSLGAVGECVGEMRIGDSKTSLDDSQKKLKSCVSELGEFIGEAEVEPNFWFLPFHSGCYGFLEQEGVDKVLEGAHIEALKRIVCSSMKCFEEVILVKSLPLLDKELEKNGISHDVELGKSPSAFGNVEDEIEKAISAFSSKFKRGG</sequence>
<dbReference type="GO" id="GO:0005886">
    <property type="term" value="C:plasma membrane"/>
    <property type="evidence" value="ECO:0007669"/>
    <property type="project" value="UniProtKB-SubCell"/>
</dbReference>
<accession>A0A7J0DMA3</accession>
<keyword evidence="5 6" id="KW-0472">Membrane</keyword>
<evidence type="ECO:0000313" key="8">
    <source>
        <dbReference type="Proteomes" id="UP000585474"/>
    </source>
</evidence>
<name>A0A7J0DMA3_9ERIC</name>
<dbReference type="EMBL" id="BJWL01000293">
    <property type="protein sequence ID" value="GFS37897.1"/>
    <property type="molecule type" value="Genomic_DNA"/>
</dbReference>
<feature type="transmembrane region" description="Helical" evidence="6">
    <location>
        <begin position="371"/>
        <end position="389"/>
    </location>
</feature>
<organism evidence="7 8">
    <name type="scientific">Actinidia rufa</name>
    <dbReference type="NCBI Taxonomy" id="165716"/>
    <lineage>
        <taxon>Eukaryota</taxon>
        <taxon>Viridiplantae</taxon>
        <taxon>Streptophyta</taxon>
        <taxon>Embryophyta</taxon>
        <taxon>Tracheophyta</taxon>
        <taxon>Spermatophyta</taxon>
        <taxon>Magnoliopsida</taxon>
        <taxon>eudicotyledons</taxon>
        <taxon>Gunneridae</taxon>
        <taxon>Pentapetalae</taxon>
        <taxon>asterids</taxon>
        <taxon>Ericales</taxon>
        <taxon>Actinidiaceae</taxon>
        <taxon>Actinidia</taxon>
    </lineage>
</organism>
<keyword evidence="2" id="KW-1003">Cell membrane</keyword>
<comment type="caution">
    <text evidence="7">The sequence shown here is derived from an EMBL/GenBank/DDBJ whole genome shotgun (WGS) entry which is preliminary data.</text>
</comment>